<dbReference type="PANTHER" id="PTHR36376:SF1">
    <property type="entry name" value="OS09G0514700 PROTEIN"/>
    <property type="match status" value="1"/>
</dbReference>
<organism evidence="2 3">
    <name type="scientific">Stephania japonica</name>
    <dbReference type="NCBI Taxonomy" id="461633"/>
    <lineage>
        <taxon>Eukaryota</taxon>
        <taxon>Viridiplantae</taxon>
        <taxon>Streptophyta</taxon>
        <taxon>Embryophyta</taxon>
        <taxon>Tracheophyta</taxon>
        <taxon>Spermatophyta</taxon>
        <taxon>Magnoliopsida</taxon>
        <taxon>Ranunculales</taxon>
        <taxon>Menispermaceae</taxon>
        <taxon>Menispermoideae</taxon>
        <taxon>Cissampelideae</taxon>
        <taxon>Stephania</taxon>
    </lineage>
</organism>
<proteinExistence type="predicted"/>
<reference evidence="2 3" key="1">
    <citation type="submission" date="2024-01" db="EMBL/GenBank/DDBJ databases">
        <title>Genome assemblies of Stephania.</title>
        <authorList>
            <person name="Yang L."/>
        </authorList>
    </citation>
    <scope>NUCLEOTIDE SEQUENCE [LARGE SCALE GENOMIC DNA]</scope>
    <source>
        <strain evidence="2">QJT</strain>
        <tissue evidence="2">Leaf</tissue>
    </source>
</reference>
<evidence type="ECO:0000313" key="3">
    <source>
        <dbReference type="Proteomes" id="UP001417504"/>
    </source>
</evidence>
<evidence type="ECO:0008006" key="4">
    <source>
        <dbReference type="Google" id="ProtNLM"/>
    </source>
</evidence>
<keyword evidence="3" id="KW-1185">Reference proteome</keyword>
<protein>
    <recommendedName>
        <fullName evidence="4">SAP domain-containing protein</fullName>
    </recommendedName>
</protein>
<feature type="region of interest" description="Disordered" evidence="1">
    <location>
        <begin position="112"/>
        <end position="137"/>
    </location>
</feature>
<evidence type="ECO:0000256" key="1">
    <source>
        <dbReference type="SAM" id="MobiDB-lite"/>
    </source>
</evidence>
<feature type="compositionally biased region" description="Polar residues" evidence="1">
    <location>
        <begin position="527"/>
        <end position="544"/>
    </location>
</feature>
<name>A0AAP0JS93_9MAGN</name>
<dbReference type="PANTHER" id="PTHR36376">
    <property type="entry name" value="OS09G0514700 PROTEIN"/>
    <property type="match status" value="1"/>
</dbReference>
<feature type="region of interest" description="Disordered" evidence="1">
    <location>
        <begin position="382"/>
        <end position="406"/>
    </location>
</feature>
<accession>A0AAP0JS93</accession>
<comment type="caution">
    <text evidence="2">The sequence shown here is derived from an EMBL/GenBank/DDBJ whole genome shotgun (WGS) entry which is preliminary data.</text>
</comment>
<sequence length="601" mass="65609">MGSLEGEEFYYKLSRKELQELCKKHGLPANKTKSQLANLLASFFQKKNVSLVPLTERADGPVAILPHKSVESDSKVAGGKEEAIRILDIKGLHKRGVETAFVNTFGHPCAKDVDKEQPPYNDDEERVSGGTTNRVPATFPINDVENSLGFKIHENKGCVLSSSQCGSNLLKFSHKDPLNFYQAVDTVQKLPSPSRDVGHEFSPQSQCGGKYTSKSLVEKGLETSTDVPSFQFYVRSEEGISLYVDLNSNPFDWITKMKNEVCIYPEVQNKKSWNLQCELKILGDGDARIKASLLGNAVEDPQIRSDSVFGNAVENSIMEESDHVEVDQSDINGSLVSQLCKTESHMWKPKDASTEQSPNRSDRVDSSHEFHDISLKKTVCSVVNSKPDGPEDQNLSEPHSKSESIHVENTETGSIGTSGISQQTMIPPSHKIGAALLPRTRSAENSSVIGLGCSTSSSMDMQLSEVASHCDDTTNSAGLNGNRPHSDEAIQKLQTGYVGSSNCGFDLSTSAGPTLANPDEQGGNDAINGTGSSECSQNNEFSMRTSERLHSPEDDGRQSKRQRRNPNDRIGQPVSTTSNIVSGKDMARQGLPRRSMRLVSK</sequence>
<evidence type="ECO:0000313" key="2">
    <source>
        <dbReference type="EMBL" id="KAK9138800.1"/>
    </source>
</evidence>
<feature type="compositionally biased region" description="Basic and acidic residues" evidence="1">
    <location>
        <begin position="360"/>
        <end position="369"/>
    </location>
</feature>
<gene>
    <name evidence="2" type="ORF">Sjap_009394</name>
</gene>
<feature type="region of interest" description="Disordered" evidence="1">
    <location>
        <begin position="509"/>
        <end position="601"/>
    </location>
</feature>
<dbReference type="Proteomes" id="UP001417504">
    <property type="component" value="Unassembled WGS sequence"/>
</dbReference>
<feature type="compositionally biased region" description="Basic and acidic residues" evidence="1">
    <location>
        <begin position="545"/>
        <end position="558"/>
    </location>
</feature>
<dbReference type="AlphaFoldDB" id="A0AAP0JS93"/>
<feature type="compositionally biased region" description="Basic and acidic residues" evidence="1">
    <location>
        <begin position="344"/>
        <end position="353"/>
    </location>
</feature>
<dbReference type="EMBL" id="JBBNAE010000003">
    <property type="protein sequence ID" value="KAK9138800.1"/>
    <property type="molecule type" value="Genomic_DNA"/>
</dbReference>
<feature type="region of interest" description="Disordered" evidence="1">
    <location>
        <begin position="344"/>
        <end position="369"/>
    </location>
</feature>